<name>A0A382DUB5_9ZZZZ</name>
<keyword evidence="3" id="KW-0285">Flavoprotein</keyword>
<dbReference type="GO" id="GO:0016614">
    <property type="term" value="F:oxidoreductase activity, acting on CH-OH group of donors"/>
    <property type="evidence" value="ECO:0007669"/>
    <property type="project" value="InterPro"/>
</dbReference>
<dbReference type="GO" id="GO:0050660">
    <property type="term" value="F:flavin adenine dinucleotide binding"/>
    <property type="evidence" value="ECO:0007669"/>
    <property type="project" value="InterPro"/>
</dbReference>
<dbReference type="EMBL" id="UINC01041180">
    <property type="protein sequence ID" value="SVB42096.1"/>
    <property type="molecule type" value="Genomic_DNA"/>
</dbReference>
<evidence type="ECO:0000256" key="4">
    <source>
        <dbReference type="ARBA" id="ARBA00022827"/>
    </source>
</evidence>
<keyword evidence="4" id="KW-0274">FAD</keyword>
<reference evidence="6" key="1">
    <citation type="submission" date="2018-05" db="EMBL/GenBank/DDBJ databases">
        <authorList>
            <person name="Lanie J.A."/>
            <person name="Ng W.-L."/>
            <person name="Kazmierczak K.M."/>
            <person name="Andrzejewski T.M."/>
            <person name="Davidsen T.M."/>
            <person name="Wayne K.J."/>
            <person name="Tettelin H."/>
            <person name="Glass J.I."/>
            <person name="Rusch D."/>
            <person name="Podicherti R."/>
            <person name="Tsui H.-C.T."/>
            <person name="Winkler M.E."/>
        </authorList>
    </citation>
    <scope>NUCLEOTIDE SEQUENCE</scope>
</reference>
<dbReference type="InterPro" id="IPR036188">
    <property type="entry name" value="FAD/NAD-bd_sf"/>
</dbReference>
<protein>
    <recommendedName>
        <fullName evidence="5">Glucose-methanol-choline oxidoreductase N-terminal domain-containing protein</fullName>
    </recommendedName>
</protein>
<comment type="cofactor">
    <cofactor evidence="1">
        <name>FAD</name>
        <dbReference type="ChEBI" id="CHEBI:57692"/>
    </cofactor>
</comment>
<feature type="domain" description="Glucose-methanol-choline oxidoreductase N-terminal" evidence="5">
    <location>
        <begin position="81"/>
        <end position="104"/>
    </location>
</feature>
<gene>
    <name evidence="6" type="ORF">METZ01_LOCUS194950</name>
</gene>
<accession>A0A382DUB5</accession>
<proteinExistence type="inferred from homology"/>
<dbReference type="PANTHER" id="PTHR11552:SF147">
    <property type="entry name" value="CHOLINE DEHYDROGENASE, MITOCHONDRIAL"/>
    <property type="match status" value="1"/>
</dbReference>
<dbReference type="Gene3D" id="3.50.50.60">
    <property type="entry name" value="FAD/NAD(P)-binding domain"/>
    <property type="match status" value="1"/>
</dbReference>
<organism evidence="6">
    <name type="scientific">marine metagenome</name>
    <dbReference type="NCBI Taxonomy" id="408172"/>
    <lineage>
        <taxon>unclassified sequences</taxon>
        <taxon>metagenomes</taxon>
        <taxon>ecological metagenomes</taxon>
    </lineage>
</organism>
<dbReference type="AlphaFoldDB" id="A0A382DUB5"/>
<dbReference type="Pfam" id="PF00732">
    <property type="entry name" value="GMC_oxred_N"/>
    <property type="match status" value="1"/>
</dbReference>
<dbReference type="PANTHER" id="PTHR11552">
    <property type="entry name" value="GLUCOSE-METHANOL-CHOLINE GMC OXIDOREDUCTASE"/>
    <property type="match status" value="1"/>
</dbReference>
<dbReference type="PROSITE" id="PS00623">
    <property type="entry name" value="GMC_OXRED_1"/>
    <property type="match status" value="1"/>
</dbReference>
<dbReference type="Gene3D" id="3.30.560.10">
    <property type="entry name" value="Glucose Oxidase, domain 3"/>
    <property type="match status" value="1"/>
</dbReference>
<dbReference type="InterPro" id="IPR000172">
    <property type="entry name" value="GMC_OxRdtase_N"/>
</dbReference>
<dbReference type="SUPFAM" id="SSF51905">
    <property type="entry name" value="FAD/NAD(P)-binding domain"/>
    <property type="match status" value="1"/>
</dbReference>
<comment type="similarity">
    <text evidence="2">Belongs to the GMC oxidoreductase family.</text>
</comment>
<feature type="non-terminal residue" evidence="6">
    <location>
        <position position="135"/>
    </location>
</feature>
<evidence type="ECO:0000256" key="2">
    <source>
        <dbReference type="ARBA" id="ARBA00010790"/>
    </source>
</evidence>
<feature type="non-terminal residue" evidence="6">
    <location>
        <position position="1"/>
    </location>
</feature>
<evidence type="ECO:0000256" key="3">
    <source>
        <dbReference type="ARBA" id="ARBA00022630"/>
    </source>
</evidence>
<evidence type="ECO:0000313" key="6">
    <source>
        <dbReference type="EMBL" id="SVB42096.1"/>
    </source>
</evidence>
<evidence type="ECO:0000259" key="5">
    <source>
        <dbReference type="PROSITE" id="PS00623"/>
    </source>
</evidence>
<dbReference type="InterPro" id="IPR012132">
    <property type="entry name" value="GMC_OxRdtase"/>
</dbReference>
<sequence>VTEFDFIIVGAGSAGCVLANRLSADARTRVLLLEAGPRDRYPWIHIPIGYAKTMFHPRYNWQYYTRPDPGLHNRSIYWPRGKVLGGSSAINGLIYIRGQPQDYDNWAALGNVGWSWDDVLPYFIRSERNQRGADA</sequence>
<evidence type="ECO:0000256" key="1">
    <source>
        <dbReference type="ARBA" id="ARBA00001974"/>
    </source>
</evidence>